<dbReference type="Proteomes" id="UP001172673">
    <property type="component" value="Unassembled WGS sequence"/>
</dbReference>
<comment type="caution">
    <text evidence="8">The sequence shown here is derived from an EMBL/GenBank/DDBJ whole genome shotgun (WGS) entry which is preliminary data.</text>
</comment>
<organism evidence="8 9">
    <name type="scientific">Cladophialophora chaetospira</name>
    <dbReference type="NCBI Taxonomy" id="386627"/>
    <lineage>
        <taxon>Eukaryota</taxon>
        <taxon>Fungi</taxon>
        <taxon>Dikarya</taxon>
        <taxon>Ascomycota</taxon>
        <taxon>Pezizomycotina</taxon>
        <taxon>Eurotiomycetes</taxon>
        <taxon>Chaetothyriomycetidae</taxon>
        <taxon>Chaetothyriales</taxon>
        <taxon>Herpotrichiellaceae</taxon>
        <taxon>Cladophialophora</taxon>
    </lineage>
</organism>
<feature type="compositionally biased region" description="Polar residues" evidence="6">
    <location>
        <begin position="518"/>
        <end position="536"/>
    </location>
</feature>
<dbReference type="Pfam" id="PF04082">
    <property type="entry name" value="Fungal_trans"/>
    <property type="match status" value="1"/>
</dbReference>
<evidence type="ECO:0000256" key="4">
    <source>
        <dbReference type="ARBA" id="ARBA00023163"/>
    </source>
</evidence>
<evidence type="ECO:0000256" key="6">
    <source>
        <dbReference type="SAM" id="MobiDB-lite"/>
    </source>
</evidence>
<dbReference type="GO" id="GO:0005634">
    <property type="term" value="C:nucleus"/>
    <property type="evidence" value="ECO:0007669"/>
    <property type="project" value="UniProtKB-SubCell"/>
</dbReference>
<evidence type="ECO:0000256" key="3">
    <source>
        <dbReference type="ARBA" id="ARBA00023125"/>
    </source>
</evidence>
<dbReference type="PANTHER" id="PTHR47540:SF4">
    <property type="entry name" value="TRANSCRIPTION FACTOR RGLT"/>
    <property type="match status" value="1"/>
</dbReference>
<keyword evidence="3" id="KW-0238">DNA-binding</keyword>
<dbReference type="GO" id="GO:0045944">
    <property type="term" value="P:positive regulation of transcription by RNA polymerase II"/>
    <property type="evidence" value="ECO:0007669"/>
    <property type="project" value="TreeGrafter"/>
</dbReference>
<proteinExistence type="predicted"/>
<feature type="domain" description="Xylanolytic transcriptional activator regulatory" evidence="7">
    <location>
        <begin position="192"/>
        <end position="266"/>
    </location>
</feature>
<feature type="region of interest" description="Disordered" evidence="6">
    <location>
        <begin position="518"/>
        <end position="565"/>
    </location>
</feature>
<keyword evidence="2" id="KW-0805">Transcription regulation</keyword>
<dbReference type="CDD" id="cd12148">
    <property type="entry name" value="fungal_TF_MHR"/>
    <property type="match status" value="1"/>
</dbReference>
<sequence length="614" mass="68454">MSREPTPRVARDTSLEPTFAEGHHIGATAGVSFLYHTLDRGEVAEGEVALPSAPLICHGDIVPAQICQDQPMPTREEAAAFLERYIRFATPTYRFLHRPTLEGWTSRLLSGSRLSTGEAACTLLVFSQALLYTEEGDRYIDGGDRDLDRSQYYFERAKSLLGQEPGPATVASVQSRLAMCLYLLSTFRINECRYCFSFACTILTAIGLHRNATNNANMDIVSLESRKRTFWCAYVLDDYMSVMLGRPRILRDEDIDQPYPRNIDDQDLLSSESVEDLPLHGNLEAFIAHAILARLIGRNSDVLYPLYSLTDDEVFARTNTMLQAVLEWRDSLPDFLKPRDKTLAGHRTFERQNTVLKLAYAHLRILVTRRCLLADFSRLGRSAPSVLDDRALMPIQECASAITTILNAIHDLIHRGALYQSFWFTQYVALVAISTLYVYVIQSSRANIPPSVFPDASAMLDKARLCQNHLAALAPEGSQARRHCHLLDRLRQRAEKDASRMGRVDAGVSSFRQTSMSTVVKNPAVSSSPSEQNSQVPRHGSQLDATPPVSRNEYATTSDSDGFGAAPLTVDDVVAGQFTSSEDDLMFQNLMGWGWETLDTIGLPVDGDIYKLPT</sequence>
<dbReference type="GO" id="GO:0006351">
    <property type="term" value="P:DNA-templated transcription"/>
    <property type="evidence" value="ECO:0007669"/>
    <property type="project" value="InterPro"/>
</dbReference>
<name>A0AA39CFY8_9EURO</name>
<evidence type="ECO:0000256" key="5">
    <source>
        <dbReference type="ARBA" id="ARBA00023242"/>
    </source>
</evidence>
<protein>
    <recommendedName>
        <fullName evidence="7">Xylanolytic transcriptional activator regulatory domain-containing protein</fullName>
    </recommendedName>
</protein>
<reference evidence="8" key="1">
    <citation type="submission" date="2022-10" db="EMBL/GenBank/DDBJ databases">
        <title>Culturing micro-colonial fungi from biological soil crusts in the Mojave desert and describing Neophaeococcomyces mojavensis, and introducing the new genera and species Taxawa tesnikishii.</title>
        <authorList>
            <person name="Kurbessoian T."/>
            <person name="Stajich J.E."/>
        </authorList>
    </citation>
    <scope>NUCLEOTIDE SEQUENCE</scope>
    <source>
        <strain evidence="8">TK_41</strain>
    </source>
</reference>
<dbReference type="EMBL" id="JAPDRK010000013">
    <property type="protein sequence ID" value="KAJ9606834.1"/>
    <property type="molecule type" value="Genomic_DNA"/>
</dbReference>
<evidence type="ECO:0000313" key="9">
    <source>
        <dbReference type="Proteomes" id="UP001172673"/>
    </source>
</evidence>
<keyword evidence="9" id="KW-1185">Reference proteome</keyword>
<dbReference type="GO" id="GO:0008270">
    <property type="term" value="F:zinc ion binding"/>
    <property type="evidence" value="ECO:0007669"/>
    <property type="project" value="InterPro"/>
</dbReference>
<comment type="subcellular location">
    <subcellularLocation>
        <location evidence="1">Nucleus</location>
    </subcellularLocation>
</comment>
<keyword evidence="4" id="KW-0804">Transcription</keyword>
<dbReference type="InterPro" id="IPR051711">
    <property type="entry name" value="Stress_Response_Reg"/>
</dbReference>
<dbReference type="AlphaFoldDB" id="A0AA39CFY8"/>
<gene>
    <name evidence="8" type="ORF">H2200_008844</name>
</gene>
<accession>A0AA39CFY8</accession>
<dbReference type="SMART" id="SM00906">
    <property type="entry name" value="Fungal_trans"/>
    <property type="match status" value="1"/>
</dbReference>
<keyword evidence="5" id="KW-0539">Nucleus</keyword>
<evidence type="ECO:0000256" key="1">
    <source>
        <dbReference type="ARBA" id="ARBA00004123"/>
    </source>
</evidence>
<dbReference type="PANTHER" id="PTHR47540">
    <property type="entry name" value="THIAMINE REPRESSIBLE GENES REGULATORY PROTEIN THI5"/>
    <property type="match status" value="1"/>
</dbReference>
<evidence type="ECO:0000256" key="2">
    <source>
        <dbReference type="ARBA" id="ARBA00023015"/>
    </source>
</evidence>
<dbReference type="InterPro" id="IPR007219">
    <property type="entry name" value="XnlR_reg_dom"/>
</dbReference>
<dbReference type="GO" id="GO:0043565">
    <property type="term" value="F:sequence-specific DNA binding"/>
    <property type="evidence" value="ECO:0007669"/>
    <property type="project" value="TreeGrafter"/>
</dbReference>
<evidence type="ECO:0000259" key="7">
    <source>
        <dbReference type="SMART" id="SM00906"/>
    </source>
</evidence>
<evidence type="ECO:0000313" key="8">
    <source>
        <dbReference type="EMBL" id="KAJ9606834.1"/>
    </source>
</evidence>